<evidence type="ECO:0000256" key="3">
    <source>
        <dbReference type="SAM" id="MobiDB-lite"/>
    </source>
</evidence>
<feature type="compositionally biased region" description="Low complexity" evidence="3">
    <location>
        <begin position="844"/>
        <end position="869"/>
    </location>
</feature>
<dbReference type="Proteomes" id="UP000700596">
    <property type="component" value="Unassembled WGS sequence"/>
</dbReference>
<feature type="region of interest" description="Disordered" evidence="3">
    <location>
        <begin position="715"/>
        <end position="774"/>
    </location>
</feature>
<evidence type="ECO:0000256" key="1">
    <source>
        <dbReference type="ARBA" id="ARBA00002550"/>
    </source>
</evidence>
<dbReference type="InterPro" id="IPR051722">
    <property type="entry name" value="Endocytosis_PI4K-reg_protein"/>
</dbReference>
<dbReference type="SUPFAM" id="SSF48452">
    <property type="entry name" value="TPR-like"/>
    <property type="match status" value="2"/>
</dbReference>
<dbReference type="PANTHER" id="PTHR23083">
    <property type="entry name" value="TETRATRICOPEPTIDE REPEAT PROTEIN, TPR"/>
    <property type="match status" value="1"/>
</dbReference>
<comment type="similarity">
    <text evidence="2">Belongs to the YPP1 family.</text>
</comment>
<dbReference type="OrthoDB" id="29013at2759"/>
<protein>
    <recommendedName>
        <fullName evidence="6">Filamentation protein</fullName>
    </recommendedName>
</protein>
<evidence type="ECO:0000313" key="4">
    <source>
        <dbReference type="EMBL" id="KAH7122716.1"/>
    </source>
</evidence>
<dbReference type="InterPro" id="IPR019734">
    <property type="entry name" value="TPR_rpt"/>
</dbReference>
<dbReference type="InterPro" id="IPR011990">
    <property type="entry name" value="TPR-like_helical_dom_sf"/>
</dbReference>
<comment type="function">
    <text evidence="1">Involved in endocytosis.</text>
</comment>
<dbReference type="EMBL" id="JAGMWT010000009">
    <property type="protein sequence ID" value="KAH7122716.1"/>
    <property type="molecule type" value="Genomic_DNA"/>
</dbReference>
<comment type="caution">
    <text evidence="4">The sequence shown here is derived from an EMBL/GenBank/DDBJ whole genome shotgun (WGS) entry which is preliminary data.</text>
</comment>
<dbReference type="AlphaFoldDB" id="A0A9P9IJD5"/>
<feature type="compositionally biased region" description="Polar residues" evidence="3">
    <location>
        <begin position="745"/>
        <end position="769"/>
    </location>
</feature>
<organism evidence="4 5">
    <name type="scientific">Dendryphion nanum</name>
    <dbReference type="NCBI Taxonomy" id="256645"/>
    <lineage>
        <taxon>Eukaryota</taxon>
        <taxon>Fungi</taxon>
        <taxon>Dikarya</taxon>
        <taxon>Ascomycota</taxon>
        <taxon>Pezizomycotina</taxon>
        <taxon>Dothideomycetes</taxon>
        <taxon>Pleosporomycetidae</taxon>
        <taxon>Pleosporales</taxon>
        <taxon>Torulaceae</taxon>
        <taxon>Dendryphion</taxon>
    </lineage>
</organism>
<evidence type="ECO:0000313" key="5">
    <source>
        <dbReference type="Proteomes" id="UP000700596"/>
    </source>
</evidence>
<keyword evidence="5" id="KW-1185">Reference proteome</keyword>
<feature type="compositionally biased region" description="Polar residues" evidence="3">
    <location>
        <begin position="810"/>
        <end position="822"/>
    </location>
</feature>
<dbReference type="Gene3D" id="1.25.40.10">
    <property type="entry name" value="Tetratricopeptide repeat domain"/>
    <property type="match status" value="2"/>
</dbReference>
<reference evidence="4" key="1">
    <citation type="journal article" date="2021" name="Nat. Commun.">
        <title>Genetic determinants of endophytism in the Arabidopsis root mycobiome.</title>
        <authorList>
            <person name="Mesny F."/>
            <person name="Miyauchi S."/>
            <person name="Thiergart T."/>
            <person name="Pickel B."/>
            <person name="Atanasova L."/>
            <person name="Karlsson M."/>
            <person name="Huettel B."/>
            <person name="Barry K.W."/>
            <person name="Haridas S."/>
            <person name="Chen C."/>
            <person name="Bauer D."/>
            <person name="Andreopoulos W."/>
            <person name="Pangilinan J."/>
            <person name="LaButti K."/>
            <person name="Riley R."/>
            <person name="Lipzen A."/>
            <person name="Clum A."/>
            <person name="Drula E."/>
            <person name="Henrissat B."/>
            <person name="Kohler A."/>
            <person name="Grigoriev I.V."/>
            <person name="Martin F.M."/>
            <person name="Hacquard S."/>
        </authorList>
    </citation>
    <scope>NUCLEOTIDE SEQUENCE</scope>
    <source>
        <strain evidence="4">MPI-CAGE-CH-0243</strain>
    </source>
</reference>
<feature type="region of interest" description="Disordered" evidence="3">
    <location>
        <begin position="793"/>
        <end position="908"/>
    </location>
</feature>
<sequence>MGNPSENDKAARYISQLDETRCAGRWRDISELCRKVEKHAPHRRCLTLTARSEAQIAAHSSQRPSTSSSVASPDLSTIIPTLLSAIDEESDHVQDAFQATVCLGWLHYVLDEPGLSVARLPKDFAVVATKMANTGSLSGWTRVCLIKGAFLKGSSHDKTGSVEDAIYTYNSVIPWLSTLSMGTESSLFKSWTERLLVRLCQLSNQAAETSEYLDVEDSLHVYRFWAKYWEATGKGSGADGMAHPRRSAWKAYYDTLSHILRHNIVYPLEASPESNVEKTSLENNEYLRLQQRAEIKRVEAIYESLLLKETQFPTAKDNNLEIETWTDSVMANWRFLCGPTWTDNDLGEGGKEAVGRGVLDILYRAATKTFHSTQVLRHLFTVHASLAEFDLAFKAYDSYVDIIARGKDRTEKSGEKDVGLDDDSTILRTSAEAIRLLSKFGSRKEAEKAVEIGTQIEKWLEQIHSIKSSTSEVGSVSSIEGSVAPRSLAIAYCAIGIAQAHWARYTYEASTRTSIQTKAVQYLRKSLDPKLGDPSNLEALYALGLVLADMRDITAAIKVVKRALSPATANKTSLSVDGVQSNGLRTDFGRERKLILLWHILALLLTTRSEYSAAEKSCEAAFEQFGDPTILFGREDADSAYRSDHLNEVKGSSANSKSKGLVDKMDAFEKSGILQVKMTQLSLVEVVEGCSAAVDGSDELLALYARLFGDPTAQQAKLQPPTVAAPPPKSAVGTIRGSIFRSRGSIKSTHQDTTARNSSVISSQPSTLVPQGGAAPAIQVTDENGADHAKNHHHHIFHHKHEDEKAGVTRTPSKLQKRSANSLRRKSELDGEQTPSVPDIPDVATTTSARNSTARTKSPRRPSISSSIRKSVESNDRPLRSVAHNLPHASEPLPLRHSSQPPKQDTRLPAPFPGADYVPPDPRFSKIQVRRHQVSLLASIWIFISGLYTRAKMYDDAKGAVSEALKLVETFEGEVAQETSSSRAFAERGWGGGKSIEELWADAFSAKGELLVAQGLKHTARSDFERALLHFPDHPESIVGLSNILLDIYCKEIPLEPTRDNESLSHSSLPTGPLVPNGTAEAVKQHHIGSHTPSAENQISPPELNRLAARDRAFGLLSTLTKIGSGWDYSEAWFALARAYEESGQVEKTKEVLWWCVELEDTHPVRPWKSLGGSVL</sequence>
<proteinExistence type="inferred from homology"/>
<dbReference type="SMART" id="SM00028">
    <property type="entry name" value="TPR"/>
    <property type="match status" value="5"/>
</dbReference>
<evidence type="ECO:0000256" key="2">
    <source>
        <dbReference type="ARBA" id="ARBA00038251"/>
    </source>
</evidence>
<evidence type="ECO:0008006" key="6">
    <source>
        <dbReference type="Google" id="ProtNLM"/>
    </source>
</evidence>
<accession>A0A9P9IJD5</accession>
<dbReference type="PANTHER" id="PTHR23083:SF464">
    <property type="entry name" value="TETRATRICOPEPTIDE REPEAT DOMAIN 7, ISOFORM A"/>
    <property type="match status" value="1"/>
</dbReference>
<gene>
    <name evidence="4" type="ORF">B0J11DRAFT_532151</name>
</gene>
<feature type="compositionally biased region" description="Basic and acidic residues" evidence="3">
    <location>
        <begin position="870"/>
        <end position="879"/>
    </location>
</feature>
<name>A0A9P9IJD5_9PLEO</name>